<dbReference type="STRING" id="749222.Nitsa_1311"/>
<name>E6WYX6_NITSE</name>
<evidence type="ECO:0000313" key="3">
    <source>
        <dbReference type="Proteomes" id="UP000008633"/>
    </source>
</evidence>
<accession>E6WYX6</accession>
<feature type="transmembrane region" description="Helical" evidence="1">
    <location>
        <begin position="34"/>
        <end position="56"/>
    </location>
</feature>
<sequence length="88" mass="8993">MGRAIEEPKIDAPANPFKGISPHSGRILSMKRKVLILLGSGLFWMQGCTSIVTAPIDVASSVVGAGFHMVGAAGGAVVDTVSGGKDEE</sequence>
<organism evidence="2 3">
    <name type="scientific">Nitratifractor salsuginis (strain DSM 16511 / JCM 12458 / E9I37-1)</name>
    <dbReference type="NCBI Taxonomy" id="749222"/>
    <lineage>
        <taxon>Bacteria</taxon>
        <taxon>Pseudomonadati</taxon>
        <taxon>Campylobacterota</taxon>
        <taxon>Epsilonproteobacteria</taxon>
        <taxon>Campylobacterales</taxon>
        <taxon>Sulfurovaceae</taxon>
        <taxon>Nitratifractor</taxon>
    </lineage>
</organism>
<keyword evidence="1" id="KW-1133">Transmembrane helix</keyword>
<reference evidence="2 3" key="1">
    <citation type="journal article" date="2011" name="Stand. Genomic Sci.">
        <title>Complete genome sequence of Nitratifractor salsuginis type strain (E9I37-1).</title>
        <authorList>
            <person name="Anderson I."/>
            <person name="Sikorski J."/>
            <person name="Zeytun A."/>
            <person name="Nolan M."/>
            <person name="Lapidus A."/>
            <person name="Lucas S."/>
            <person name="Hammon N."/>
            <person name="Deshpande S."/>
            <person name="Cheng J.F."/>
            <person name="Tapia R."/>
            <person name="Han C."/>
            <person name="Goodwin L."/>
            <person name="Pitluck S."/>
            <person name="Liolios K."/>
            <person name="Pagani I."/>
            <person name="Ivanova N."/>
            <person name="Huntemann M."/>
            <person name="Mavromatis K."/>
            <person name="Ovchinikova G."/>
            <person name="Pati A."/>
            <person name="Chen A."/>
            <person name="Palaniappan K."/>
            <person name="Land M."/>
            <person name="Hauser L."/>
            <person name="Brambilla E.M."/>
            <person name="Ngatchou-Djao O.D."/>
            <person name="Rohde M."/>
            <person name="Tindall B.J."/>
            <person name="Goker M."/>
            <person name="Detter J.C."/>
            <person name="Woyke T."/>
            <person name="Bristow J."/>
            <person name="Eisen J.A."/>
            <person name="Markowitz V."/>
            <person name="Hugenholtz P."/>
            <person name="Klenk H.P."/>
            <person name="Kyrpides N.C."/>
        </authorList>
    </citation>
    <scope>NUCLEOTIDE SEQUENCE [LARGE SCALE GENOMIC DNA]</scope>
    <source>
        <strain evidence="3">DSM 16511 / JCM 12458 / E9I37-1</strain>
    </source>
</reference>
<dbReference type="AlphaFoldDB" id="E6WYX6"/>
<dbReference type="HOGENOM" id="CLU_2465907_0_0_7"/>
<dbReference type="Proteomes" id="UP000008633">
    <property type="component" value="Chromosome"/>
</dbReference>
<dbReference type="EMBL" id="CP002452">
    <property type="protein sequence ID" value="ADV46562.1"/>
    <property type="molecule type" value="Genomic_DNA"/>
</dbReference>
<evidence type="ECO:0000256" key="1">
    <source>
        <dbReference type="SAM" id="Phobius"/>
    </source>
</evidence>
<protein>
    <submittedName>
        <fullName evidence="2">Anti-sigma factor</fullName>
    </submittedName>
</protein>
<keyword evidence="1" id="KW-0472">Membrane</keyword>
<evidence type="ECO:0000313" key="2">
    <source>
        <dbReference type="EMBL" id="ADV46562.1"/>
    </source>
</evidence>
<gene>
    <name evidence="2" type="ordered locus">Nitsa_1311</name>
</gene>
<keyword evidence="1" id="KW-0812">Transmembrane</keyword>
<dbReference type="KEGG" id="nsa:Nitsa_1311"/>
<proteinExistence type="predicted"/>
<reference evidence="3" key="2">
    <citation type="submission" date="2011-01" db="EMBL/GenBank/DDBJ databases">
        <title>The complete genome of Nitratifractor salsuginis DSM 16511.</title>
        <authorList>
            <consortium name="US DOE Joint Genome Institute (JGI-PGF)"/>
            <person name="Lucas S."/>
            <person name="Copeland A."/>
            <person name="Lapidus A."/>
            <person name="Bruce D."/>
            <person name="Goodwin L."/>
            <person name="Pitluck S."/>
            <person name="Kyrpides N."/>
            <person name="Mavromatis K."/>
            <person name="Ivanova N."/>
            <person name="Mikhailova N."/>
            <person name="Zeytun A."/>
            <person name="Detter J.C."/>
            <person name="Tapia R."/>
            <person name="Han C."/>
            <person name="Land M."/>
            <person name="Hauser L."/>
            <person name="Markowitz V."/>
            <person name="Cheng J.-F."/>
            <person name="Hugenholtz P."/>
            <person name="Woyke T."/>
            <person name="Wu D."/>
            <person name="Tindall B."/>
            <person name="Schuetze A."/>
            <person name="Brambilla E."/>
            <person name="Klenk H.-P."/>
            <person name="Eisen J.A."/>
        </authorList>
    </citation>
    <scope>NUCLEOTIDE SEQUENCE [LARGE SCALE GENOMIC DNA]</scope>
    <source>
        <strain evidence="3">DSM 16511 / JCM 12458 / E9I37-1</strain>
    </source>
</reference>
<keyword evidence="3" id="KW-1185">Reference proteome</keyword>